<accession>A0ABP7SUZ7</accession>
<reference evidence="5" key="1">
    <citation type="journal article" date="2019" name="Int. J. Syst. Evol. Microbiol.">
        <title>The Global Catalogue of Microorganisms (GCM) 10K type strain sequencing project: providing services to taxonomists for standard genome sequencing and annotation.</title>
        <authorList>
            <consortium name="The Broad Institute Genomics Platform"/>
            <consortium name="The Broad Institute Genome Sequencing Center for Infectious Disease"/>
            <person name="Wu L."/>
            <person name="Ma J."/>
        </authorList>
    </citation>
    <scope>NUCLEOTIDE SEQUENCE [LARGE SCALE GENOMIC DNA]</scope>
    <source>
        <strain evidence="5">JCM 17563</strain>
    </source>
</reference>
<proteinExistence type="predicted"/>
<keyword evidence="5" id="KW-1185">Reference proteome</keyword>
<evidence type="ECO:0000256" key="1">
    <source>
        <dbReference type="ARBA" id="ARBA00022553"/>
    </source>
</evidence>
<gene>
    <name evidence="4" type="ORF">GCM10022280_14980</name>
</gene>
<feature type="modified residue" description="4-aspartylphosphate" evidence="2">
    <location>
        <position position="55"/>
    </location>
</feature>
<protein>
    <recommendedName>
        <fullName evidence="3">Response regulatory domain-containing protein</fullName>
    </recommendedName>
</protein>
<dbReference type="InterPro" id="IPR001789">
    <property type="entry name" value="Sig_transdc_resp-reg_receiver"/>
</dbReference>
<dbReference type="SMART" id="SM00448">
    <property type="entry name" value="REC"/>
    <property type="match status" value="1"/>
</dbReference>
<name>A0ABP7SUZ7_9SPHN</name>
<dbReference type="SUPFAM" id="SSF52172">
    <property type="entry name" value="CheY-like"/>
    <property type="match status" value="1"/>
</dbReference>
<evidence type="ECO:0000259" key="3">
    <source>
        <dbReference type="PROSITE" id="PS50110"/>
    </source>
</evidence>
<dbReference type="InterPro" id="IPR011006">
    <property type="entry name" value="CheY-like_superfamily"/>
</dbReference>
<dbReference type="Pfam" id="PF00072">
    <property type="entry name" value="Response_reg"/>
    <property type="match status" value="1"/>
</dbReference>
<dbReference type="PANTHER" id="PTHR44591:SF3">
    <property type="entry name" value="RESPONSE REGULATORY DOMAIN-CONTAINING PROTEIN"/>
    <property type="match status" value="1"/>
</dbReference>
<dbReference type="EMBL" id="BAABBQ010000001">
    <property type="protein sequence ID" value="GAA4016890.1"/>
    <property type="molecule type" value="Genomic_DNA"/>
</dbReference>
<feature type="domain" description="Response regulatory" evidence="3">
    <location>
        <begin position="6"/>
        <end position="125"/>
    </location>
</feature>
<evidence type="ECO:0000256" key="2">
    <source>
        <dbReference type="PROSITE-ProRule" id="PRU00169"/>
    </source>
</evidence>
<comment type="caution">
    <text evidence="4">The sequence shown here is derived from an EMBL/GenBank/DDBJ whole genome shotgun (WGS) entry which is preliminary data.</text>
</comment>
<dbReference type="InterPro" id="IPR050595">
    <property type="entry name" value="Bact_response_regulator"/>
</dbReference>
<sequence>MPSLPRLLLIDDEPALADYMASAARMCGFDPAIAADERSFHRLYEEQQPAVVVLDLGMPKTDGVEFLRYLSEHAFAGPVLIVSGFDRRVLESAFRLGSALGLTMAGPLEKPVLLADLEPLLISLKPGVIPTDPR</sequence>
<dbReference type="RefSeq" id="WP_344706764.1">
    <property type="nucleotide sequence ID" value="NZ_BAABBQ010000001.1"/>
</dbReference>
<dbReference type="PROSITE" id="PS50110">
    <property type="entry name" value="RESPONSE_REGULATORY"/>
    <property type="match status" value="1"/>
</dbReference>
<keyword evidence="1 2" id="KW-0597">Phosphoprotein</keyword>
<evidence type="ECO:0000313" key="5">
    <source>
        <dbReference type="Proteomes" id="UP001500235"/>
    </source>
</evidence>
<organism evidence="4 5">
    <name type="scientific">Sphingomonas swuensis</name>
    <dbReference type="NCBI Taxonomy" id="977800"/>
    <lineage>
        <taxon>Bacteria</taxon>
        <taxon>Pseudomonadati</taxon>
        <taxon>Pseudomonadota</taxon>
        <taxon>Alphaproteobacteria</taxon>
        <taxon>Sphingomonadales</taxon>
        <taxon>Sphingomonadaceae</taxon>
        <taxon>Sphingomonas</taxon>
    </lineage>
</organism>
<dbReference type="Proteomes" id="UP001500235">
    <property type="component" value="Unassembled WGS sequence"/>
</dbReference>
<dbReference type="PANTHER" id="PTHR44591">
    <property type="entry name" value="STRESS RESPONSE REGULATOR PROTEIN 1"/>
    <property type="match status" value="1"/>
</dbReference>
<evidence type="ECO:0000313" key="4">
    <source>
        <dbReference type="EMBL" id="GAA4016890.1"/>
    </source>
</evidence>
<dbReference type="Gene3D" id="3.40.50.2300">
    <property type="match status" value="1"/>
</dbReference>